<evidence type="ECO:0000256" key="6">
    <source>
        <dbReference type="ARBA" id="ARBA00023288"/>
    </source>
</evidence>
<evidence type="ECO:0000256" key="4">
    <source>
        <dbReference type="ARBA" id="ARBA00023136"/>
    </source>
</evidence>
<evidence type="ECO:0000256" key="1">
    <source>
        <dbReference type="ARBA" id="ARBA00004635"/>
    </source>
</evidence>
<dbReference type="PANTHER" id="PTHR30429:SF1">
    <property type="entry name" value="D-METHIONINE-BINDING LIPOPROTEIN METQ-RELATED"/>
    <property type="match status" value="1"/>
</dbReference>
<keyword evidence="7" id="KW-1133">Transmembrane helix</keyword>
<keyword evidence="7" id="KW-0812">Transmembrane</keyword>
<evidence type="ECO:0000256" key="2">
    <source>
        <dbReference type="ARBA" id="ARBA00008973"/>
    </source>
</evidence>
<keyword evidence="6" id="KW-0449">Lipoprotein</keyword>
<keyword evidence="3" id="KW-0732">Signal</keyword>
<comment type="similarity">
    <text evidence="2">Belongs to the NlpA lipoprotein family.</text>
</comment>
<comment type="caution">
    <text evidence="8">The sequence shown here is derived from an EMBL/GenBank/DDBJ whole genome shotgun (WGS) entry which is preliminary data.</text>
</comment>
<name>A0A7Y2RCT6_9GAMM</name>
<sequence>MSTPQHPFEIKKKSKLPLIIGLVVIAVIAAIFLFKKQSADTEKQSVSNVLKVHYEPTMIGEKSLIEFANTHIAPDYGIQLEAVGVQDPIQANRAVNDGEFDATIYQHQWWLKQVSDANGFKLVPTTEIFQWAFGIYSDRYKNIKDLPKNAVFAIPSDLANQAQALWLLQREGFIQLDPKVEPRTAKIKDIQGNPHQFKFIEIELLSMARTLDSVDAAIGYVAQFDAGKVPRSKGILFPAAPRTFASRLVVAEAKQKDPNIIKLQQVFSDARITEYLKTTDDANVKGILTPVSKD</sequence>
<keyword evidence="4 7" id="KW-0472">Membrane</keyword>
<dbReference type="CDD" id="cd13600">
    <property type="entry name" value="PBP2_lipoprotein_like_1"/>
    <property type="match status" value="1"/>
</dbReference>
<dbReference type="PANTHER" id="PTHR30429">
    <property type="entry name" value="D-METHIONINE-BINDING LIPOPROTEIN METQ"/>
    <property type="match status" value="1"/>
</dbReference>
<dbReference type="SUPFAM" id="SSF53850">
    <property type="entry name" value="Periplasmic binding protein-like II"/>
    <property type="match status" value="1"/>
</dbReference>
<evidence type="ECO:0000313" key="8">
    <source>
        <dbReference type="EMBL" id="NNH76427.1"/>
    </source>
</evidence>
<keyword evidence="5" id="KW-0564">Palmitate</keyword>
<dbReference type="Pfam" id="PF03180">
    <property type="entry name" value="Lipoprotein_9"/>
    <property type="match status" value="1"/>
</dbReference>
<evidence type="ECO:0000256" key="5">
    <source>
        <dbReference type="ARBA" id="ARBA00023139"/>
    </source>
</evidence>
<dbReference type="GO" id="GO:0016020">
    <property type="term" value="C:membrane"/>
    <property type="evidence" value="ECO:0007669"/>
    <property type="project" value="UniProtKB-SubCell"/>
</dbReference>
<proteinExistence type="inferred from homology"/>
<feature type="transmembrane region" description="Helical" evidence="7">
    <location>
        <begin position="16"/>
        <end position="34"/>
    </location>
</feature>
<accession>A0A7Y2RCT6</accession>
<evidence type="ECO:0000256" key="7">
    <source>
        <dbReference type="SAM" id="Phobius"/>
    </source>
</evidence>
<dbReference type="InterPro" id="IPR004872">
    <property type="entry name" value="Lipoprotein_NlpA"/>
</dbReference>
<dbReference type="Gene3D" id="3.40.190.10">
    <property type="entry name" value="Periplasmic binding protein-like II"/>
    <property type="match status" value="2"/>
</dbReference>
<dbReference type="EMBL" id="JABERL010000005">
    <property type="protein sequence ID" value="NNH76427.1"/>
    <property type="molecule type" value="Genomic_DNA"/>
</dbReference>
<gene>
    <name evidence="8" type="ORF">HLH17_01740</name>
</gene>
<dbReference type="RefSeq" id="WP_171539637.1">
    <property type="nucleotide sequence ID" value="NZ_JABERL010000005.1"/>
</dbReference>
<comment type="subcellular location">
    <subcellularLocation>
        <location evidence="1">Membrane</location>
        <topology evidence="1">Lipid-anchor</topology>
    </subcellularLocation>
</comment>
<evidence type="ECO:0000256" key="3">
    <source>
        <dbReference type="ARBA" id="ARBA00022729"/>
    </source>
</evidence>
<reference evidence="8 9" key="1">
    <citation type="submission" date="2020-04" db="EMBL/GenBank/DDBJ databases">
        <title>Acinetobacter Taxon 24.</title>
        <authorList>
            <person name="Nemec A."/>
            <person name="Radolfova-Krizova L."/>
            <person name="Higgins P.G."/>
            <person name="Spanelova P."/>
        </authorList>
    </citation>
    <scope>NUCLEOTIDE SEQUENCE [LARGE SCALE GENOMIC DNA]</scope>
    <source>
        <strain evidence="8 9">ANC 5380</strain>
    </source>
</reference>
<dbReference type="Proteomes" id="UP000569202">
    <property type="component" value="Unassembled WGS sequence"/>
</dbReference>
<evidence type="ECO:0000313" key="9">
    <source>
        <dbReference type="Proteomes" id="UP000569202"/>
    </source>
</evidence>
<organism evidence="8 9">
    <name type="scientific">Acinetobacter terrae</name>
    <dbReference type="NCBI Taxonomy" id="2731247"/>
    <lineage>
        <taxon>Bacteria</taxon>
        <taxon>Pseudomonadati</taxon>
        <taxon>Pseudomonadota</taxon>
        <taxon>Gammaproteobacteria</taxon>
        <taxon>Moraxellales</taxon>
        <taxon>Moraxellaceae</taxon>
        <taxon>Acinetobacter</taxon>
        <taxon>Acinetobacter Taxon 24</taxon>
    </lineage>
</organism>
<dbReference type="AlphaFoldDB" id="A0A7Y2RCT6"/>
<protein>
    <submittedName>
        <fullName evidence="8">Metal ABC transporter substrate-binding protein</fullName>
    </submittedName>
</protein>